<protein>
    <recommendedName>
        <fullName evidence="13">Cytochrome b5</fullName>
    </recommendedName>
</protein>
<gene>
    <name evidence="16" type="primary">CYB5</name>
</gene>
<comment type="similarity">
    <text evidence="12 14">Belongs to the cytochrome b5 family.</text>
</comment>
<dbReference type="OrthoDB" id="260519at2759"/>
<dbReference type="FunFam" id="3.10.120.10:FF:000002">
    <property type="entry name" value="Cytochrome b5 type B"/>
    <property type="match status" value="1"/>
</dbReference>
<evidence type="ECO:0000256" key="12">
    <source>
        <dbReference type="ARBA" id="ARBA00038168"/>
    </source>
</evidence>
<comment type="subcellular location">
    <subcellularLocation>
        <location evidence="1">Endoplasmic reticulum membrane</location>
        <topology evidence="1">Single-pass membrane protein</topology>
        <orientation evidence="1">Cytoplasmic side</orientation>
    </subcellularLocation>
    <subcellularLocation>
        <location evidence="11">Microsome membrane</location>
        <topology evidence="11">Single-pass membrane protein</topology>
        <orientation evidence="11">Cytoplasmic side</orientation>
    </subcellularLocation>
</comment>
<keyword evidence="8" id="KW-0249">Electron transport</keyword>
<keyword evidence="7" id="KW-0492">Microsome</keyword>
<keyword evidence="9 14" id="KW-0408">Iron</keyword>
<dbReference type="Pfam" id="PF00173">
    <property type="entry name" value="Cyt-b5"/>
    <property type="match status" value="1"/>
</dbReference>
<evidence type="ECO:0000256" key="11">
    <source>
        <dbReference type="ARBA" id="ARBA00037877"/>
    </source>
</evidence>
<evidence type="ECO:0000256" key="3">
    <source>
        <dbReference type="ARBA" id="ARBA00022617"/>
    </source>
</evidence>
<dbReference type="AlphaFoldDB" id="D3PHP2"/>
<proteinExistence type="evidence at transcript level"/>
<evidence type="ECO:0000256" key="8">
    <source>
        <dbReference type="ARBA" id="ARBA00022982"/>
    </source>
</evidence>
<evidence type="ECO:0000256" key="9">
    <source>
        <dbReference type="ARBA" id="ARBA00023004"/>
    </source>
</evidence>
<dbReference type="PRINTS" id="PR00363">
    <property type="entry name" value="CYTOCHROMEB5"/>
</dbReference>
<dbReference type="GO" id="GO:0020037">
    <property type="term" value="F:heme binding"/>
    <property type="evidence" value="ECO:0007669"/>
    <property type="project" value="UniProtKB-UniRule"/>
</dbReference>
<dbReference type="SMART" id="SM01117">
    <property type="entry name" value="Cyt-b5"/>
    <property type="match status" value="1"/>
</dbReference>
<dbReference type="GO" id="GO:0046872">
    <property type="term" value="F:metal ion binding"/>
    <property type="evidence" value="ECO:0007669"/>
    <property type="project" value="UniProtKB-UniRule"/>
</dbReference>
<reference evidence="16" key="1">
    <citation type="submission" date="2010-03" db="EMBL/GenBank/DDBJ databases">
        <title>Atlantic Lepeophtheirus salmonis ESTs and full-length cDNAs.</title>
        <authorList>
            <person name="Yasuike M."/>
            <person name="von Schalburg K."/>
            <person name="Cooper G."/>
            <person name="Leong J."/>
            <person name="Nilsen F."/>
            <person name="Jones S.R.M."/>
            <person name="Koop B.F."/>
        </authorList>
    </citation>
    <scope>NUCLEOTIDE SEQUENCE</scope>
    <source>
        <strain evidence="16">Atlantic form</strain>
        <tissue evidence="16">Mixed tissue</tissue>
    </source>
</reference>
<dbReference type="InterPro" id="IPR036400">
    <property type="entry name" value="Cyt_B5-like_heme/steroid_sf"/>
</dbReference>
<evidence type="ECO:0000256" key="5">
    <source>
        <dbReference type="ARBA" id="ARBA00022723"/>
    </source>
</evidence>
<dbReference type="PROSITE" id="PS50255">
    <property type="entry name" value="CYTOCHROME_B5_2"/>
    <property type="match status" value="1"/>
</dbReference>
<sequence>MGEIYTLEEVKKHNGSSKDSNSVWTIIDNQVYDVSNFLDEHPGGEEVLIENGGMDSTEAFEDVGHSSDAREMMKDYLIGELSETDRKGSSSTGIKTWNFEKTEETKSWSWILYPVIIAFAASVVYKYAA</sequence>
<keyword evidence="2" id="KW-0813">Transport</keyword>
<evidence type="ECO:0000259" key="15">
    <source>
        <dbReference type="PROSITE" id="PS50255"/>
    </source>
</evidence>
<keyword evidence="10 14" id="KW-0472">Membrane</keyword>
<keyword evidence="6" id="KW-0256">Endoplasmic reticulum</keyword>
<evidence type="ECO:0000256" key="14">
    <source>
        <dbReference type="RuleBase" id="RU362121"/>
    </source>
</evidence>
<evidence type="ECO:0000256" key="10">
    <source>
        <dbReference type="ARBA" id="ARBA00023136"/>
    </source>
</evidence>
<keyword evidence="14" id="KW-1133">Transmembrane helix</keyword>
<evidence type="ECO:0000256" key="1">
    <source>
        <dbReference type="ARBA" id="ARBA00004131"/>
    </source>
</evidence>
<name>D3PHP2_LEPSM</name>
<keyword evidence="4 14" id="KW-0812">Transmembrane</keyword>
<keyword evidence="5 14" id="KW-0479">Metal-binding</keyword>
<dbReference type="PANTHER" id="PTHR19359:SF150">
    <property type="entry name" value="CYTOCHROME B5"/>
    <property type="match status" value="1"/>
</dbReference>
<dbReference type="InterPro" id="IPR050668">
    <property type="entry name" value="Cytochrome_b5"/>
</dbReference>
<evidence type="ECO:0000313" key="16">
    <source>
        <dbReference type="EMBL" id="ADD38078.1"/>
    </source>
</evidence>
<dbReference type="InterPro" id="IPR018506">
    <property type="entry name" value="Cyt_B5_heme-BS"/>
</dbReference>
<feature type="domain" description="Cytochrome b5 heme-binding" evidence="15">
    <location>
        <begin position="2"/>
        <end position="82"/>
    </location>
</feature>
<dbReference type="SUPFAM" id="SSF55856">
    <property type="entry name" value="Cytochrome b5-like heme/steroid binding domain"/>
    <property type="match status" value="1"/>
</dbReference>
<evidence type="ECO:0000256" key="13">
    <source>
        <dbReference type="ARBA" id="ARBA00039806"/>
    </source>
</evidence>
<dbReference type="EMBL" id="BT121148">
    <property type="protein sequence ID" value="ADD38078.1"/>
    <property type="molecule type" value="mRNA"/>
</dbReference>
<evidence type="ECO:0000256" key="6">
    <source>
        <dbReference type="ARBA" id="ARBA00022824"/>
    </source>
</evidence>
<keyword evidence="3 14" id="KW-0349">Heme</keyword>
<dbReference type="Gene3D" id="3.10.120.10">
    <property type="entry name" value="Cytochrome b5-like heme/steroid binding domain"/>
    <property type="match status" value="1"/>
</dbReference>
<feature type="transmembrane region" description="Helical" evidence="14">
    <location>
        <begin position="110"/>
        <end position="128"/>
    </location>
</feature>
<evidence type="ECO:0000256" key="7">
    <source>
        <dbReference type="ARBA" id="ARBA00022848"/>
    </source>
</evidence>
<dbReference type="GO" id="GO:0005789">
    <property type="term" value="C:endoplasmic reticulum membrane"/>
    <property type="evidence" value="ECO:0007669"/>
    <property type="project" value="UniProtKB-SubCell"/>
</dbReference>
<dbReference type="PANTHER" id="PTHR19359">
    <property type="entry name" value="CYTOCHROME B5"/>
    <property type="match status" value="1"/>
</dbReference>
<organism evidence="16">
    <name type="scientific">Lepeophtheirus salmonis</name>
    <name type="common">Salmon louse</name>
    <name type="synonym">Caligus salmonis</name>
    <dbReference type="NCBI Taxonomy" id="72036"/>
    <lineage>
        <taxon>Eukaryota</taxon>
        <taxon>Metazoa</taxon>
        <taxon>Ecdysozoa</taxon>
        <taxon>Arthropoda</taxon>
        <taxon>Crustacea</taxon>
        <taxon>Multicrustacea</taxon>
        <taxon>Hexanauplia</taxon>
        <taxon>Copepoda</taxon>
        <taxon>Siphonostomatoida</taxon>
        <taxon>Caligidae</taxon>
        <taxon>Lepeophtheirus</taxon>
    </lineage>
</organism>
<dbReference type="PROSITE" id="PS00191">
    <property type="entry name" value="CYTOCHROME_B5_1"/>
    <property type="match status" value="1"/>
</dbReference>
<accession>D3PHP2</accession>
<evidence type="ECO:0000256" key="4">
    <source>
        <dbReference type="ARBA" id="ARBA00022692"/>
    </source>
</evidence>
<evidence type="ECO:0000256" key="2">
    <source>
        <dbReference type="ARBA" id="ARBA00022448"/>
    </source>
</evidence>
<dbReference type="InterPro" id="IPR001199">
    <property type="entry name" value="Cyt_B5-like_heme/steroid-bd"/>
</dbReference>